<reference evidence="2 3" key="1">
    <citation type="submission" date="2019-11" db="EMBL/GenBank/DDBJ databases">
        <title>Characterization of a novel member of the family Ackermannviridae.</title>
        <authorList>
            <person name="Maina A.N."/>
            <person name="Mwaura F.B."/>
            <person name="Jumba M."/>
        </authorList>
    </citation>
    <scope>NUCLEOTIDE SEQUENCE [LARGE SCALE GENOMIC DNA]</scope>
</reference>
<sequence>MHHSQRRNKERQFESDMVDSYQPRKTYVQREQRQFKVKPQEPEMSTFEKLPTGSKILVAIMSRIMTTAQNTQDLMTRFPALRPIYYKMKPTVTLGDKPSFDLLEQYAEQVEDRFKKMQMSLS</sequence>
<protein>
    <submittedName>
        <fullName evidence="2">Uncharacterized protein</fullName>
    </submittedName>
</protein>
<keyword evidence="3" id="KW-1185">Reference proteome</keyword>
<dbReference type="Proteomes" id="UP000433471">
    <property type="component" value="Segment"/>
</dbReference>
<proteinExistence type="predicted"/>
<evidence type="ECO:0000313" key="3">
    <source>
        <dbReference type="Proteomes" id="UP000433471"/>
    </source>
</evidence>
<feature type="compositionally biased region" description="Basic and acidic residues" evidence="1">
    <location>
        <begin position="28"/>
        <end position="41"/>
    </location>
</feature>
<accession>A0A6B9JBT1</accession>
<name>A0A6B9JBT1_9CAUD</name>
<dbReference type="EMBL" id="MN718199">
    <property type="protein sequence ID" value="QGZ16022.1"/>
    <property type="molecule type" value="Genomic_DNA"/>
</dbReference>
<feature type="region of interest" description="Disordered" evidence="1">
    <location>
        <begin position="1"/>
        <end position="48"/>
    </location>
</feature>
<evidence type="ECO:0000313" key="2">
    <source>
        <dbReference type="EMBL" id="QGZ16022.1"/>
    </source>
</evidence>
<organism evidence="2 3">
    <name type="scientific">Vibrio phage vB_VchM_Kuja</name>
    <dbReference type="NCBI Taxonomy" id="2686437"/>
    <lineage>
        <taxon>Viruses</taxon>
        <taxon>Duplodnaviria</taxon>
        <taxon>Heunggongvirae</taxon>
        <taxon>Uroviricota</taxon>
        <taxon>Caudoviricetes</taxon>
        <taxon>Pantevenvirales</taxon>
        <taxon>Ackermannviridae</taxon>
        <taxon>Kujavirus</taxon>
        <taxon>Kujavirus kuja</taxon>
    </lineage>
</organism>
<gene>
    <name evidence="2" type="ORF">Kuja_0310</name>
</gene>
<evidence type="ECO:0000256" key="1">
    <source>
        <dbReference type="SAM" id="MobiDB-lite"/>
    </source>
</evidence>